<feature type="transmembrane region" description="Helical" evidence="2">
    <location>
        <begin position="49"/>
        <end position="69"/>
    </location>
</feature>
<dbReference type="Proteomes" id="UP001165270">
    <property type="component" value="Unassembled WGS sequence"/>
</dbReference>
<comment type="caution">
    <text evidence="3">The sequence shown here is derived from an EMBL/GenBank/DDBJ whole genome shotgun (WGS) entry which is preliminary data.</text>
</comment>
<dbReference type="EMBL" id="JALDAX010000011">
    <property type="protein sequence ID" value="MCI3243426.1"/>
    <property type="molecule type" value="Genomic_DNA"/>
</dbReference>
<protein>
    <recommendedName>
        <fullName evidence="5">Integral membrane protein</fullName>
    </recommendedName>
</protein>
<evidence type="ECO:0008006" key="5">
    <source>
        <dbReference type="Google" id="ProtNLM"/>
    </source>
</evidence>
<evidence type="ECO:0000313" key="4">
    <source>
        <dbReference type="Proteomes" id="UP001165270"/>
    </source>
</evidence>
<accession>A0ABS9XQ04</accession>
<organism evidence="3 4">
    <name type="scientific">Streptomyces spinosisporus</name>
    <dbReference type="NCBI Taxonomy" id="2927582"/>
    <lineage>
        <taxon>Bacteria</taxon>
        <taxon>Bacillati</taxon>
        <taxon>Actinomycetota</taxon>
        <taxon>Actinomycetes</taxon>
        <taxon>Kitasatosporales</taxon>
        <taxon>Streptomycetaceae</taxon>
        <taxon>Streptomyces</taxon>
    </lineage>
</organism>
<sequence length="450" mass="47576">MHPPSTSLTPGSGATAGAPREMTATEHEEYLRLRHAAAVRHRRTRRSGAVVLLVLTMLLVPLALVAAWVHDEVADTGRYVQTVRPLASDPAVQKVLVDRLTDRVVANVDVDAVTNALTDTLEKNGARPRVVEASEALAGPLRSAVHTVVERNVSRVITSEVFREAWVGANRQAHAAVVNMLTGSHQGALRATGDRVQLDLGTVIDQVRQRLVDAGFQKASAIPDVNRTITLFRTEQLRKAQDGMRLLDIVGTWLPVLTLVFAGLTVWVAPNHRLMVIVVGIAVAVMAALLLVALAVVRRFYLDSVPPATLPPDAAAVIYDTFLRFLRSSARTLLVVSLLAALTAFLYGPGRVARGVRGLAGRGATAAGKGLRRTGLNSGLTGRWLTAHASWTVGVTIGAGALALALWNRPTVGAVVLVLVLVLVVLAITAVLAAAGPAPDAADEPGPAVT</sequence>
<reference evidence="3" key="1">
    <citation type="submission" date="2022-03" db="EMBL/GenBank/DDBJ databases">
        <title>Streptomyces 7R015 and 7R016 isolated from Barleria lupulina in Thailand.</title>
        <authorList>
            <person name="Kanchanasin P."/>
            <person name="Phongsopitanun W."/>
            <person name="Tanasupawat S."/>
        </authorList>
    </citation>
    <scope>NUCLEOTIDE SEQUENCE</scope>
    <source>
        <strain evidence="3">7R016</strain>
    </source>
</reference>
<feature type="region of interest" description="Disordered" evidence="1">
    <location>
        <begin position="1"/>
        <end position="25"/>
    </location>
</feature>
<gene>
    <name evidence="3" type="ORF">MQN93_27250</name>
</gene>
<keyword evidence="4" id="KW-1185">Reference proteome</keyword>
<name>A0ABS9XQ04_9ACTN</name>
<keyword evidence="2" id="KW-1133">Transmembrane helix</keyword>
<feature type="transmembrane region" description="Helical" evidence="2">
    <location>
        <begin position="388"/>
        <end position="407"/>
    </location>
</feature>
<keyword evidence="2" id="KW-0812">Transmembrane</keyword>
<dbReference type="RefSeq" id="WP_242711635.1">
    <property type="nucleotide sequence ID" value="NZ_JALDAX010000011.1"/>
</dbReference>
<evidence type="ECO:0000256" key="2">
    <source>
        <dbReference type="SAM" id="Phobius"/>
    </source>
</evidence>
<feature type="transmembrane region" description="Helical" evidence="2">
    <location>
        <begin position="274"/>
        <end position="297"/>
    </location>
</feature>
<evidence type="ECO:0000256" key="1">
    <source>
        <dbReference type="SAM" id="MobiDB-lite"/>
    </source>
</evidence>
<feature type="compositionally biased region" description="Polar residues" evidence="1">
    <location>
        <begin position="1"/>
        <end position="12"/>
    </location>
</feature>
<proteinExistence type="predicted"/>
<keyword evidence="2" id="KW-0472">Membrane</keyword>
<feature type="transmembrane region" description="Helical" evidence="2">
    <location>
        <begin position="414"/>
        <end position="435"/>
    </location>
</feature>
<feature type="transmembrane region" description="Helical" evidence="2">
    <location>
        <begin position="332"/>
        <end position="350"/>
    </location>
</feature>
<evidence type="ECO:0000313" key="3">
    <source>
        <dbReference type="EMBL" id="MCI3243426.1"/>
    </source>
</evidence>
<feature type="transmembrane region" description="Helical" evidence="2">
    <location>
        <begin position="246"/>
        <end position="268"/>
    </location>
</feature>